<comment type="caution">
    <text evidence="2">The sequence shown here is derived from an EMBL/GenBank/DDBJ whole genome shotgun (WGS) entry which is preliminary data.</text>
</comment>
<feature type="region of interest" description="Disordered" evidence="1">
    <location>
        <begin position="166"/>
        <end position="185"/>
    </location>
</feature>
<dbReference type="EMBL" id="QFOI01000356">
    <property type="protein sequence ID" value="PZP43714.1"/>
    <property type="molecule type" value="Genomic_DNA"/>
</dbReference>
<organism evidence="2 3">
    <name type="scientific">Pseudopedobacter saltans</name>
    <dbReference type="NCBI Taxonomy" id="151895"/>
    <lineage>
        <taxon>Bacteria</taxon>
        <taxon>Pseudomonadati</taxon>
        <taxon>Bacteroidota</taxon>
        <taxon>Sphingobacteriia</taxon>
        <taxon>Sphingobacteriales</taxon>
        <taxon>Sphingobacteriaceae</taxon>
        <taxon>Pseudopedobacter</taxon>
    </lineage>
</organism>
<reference evidence="2 3" key="1">
    <citation type="submission" date="2017-11" db="EMBL/GenBank/DDBJ databases">
        <title>Infants hospitalized years apart are colonized by the same room-sourced microbial strains.</title>
        <authorList>
            <person name="Brooks B."/>
            <person name="Olm M.R."/>
            <person name="Firek B.A."/>
            <person name="Baker R."/>
            <person name="Thomas B.C."/>
            <person name="Morowitz M.J."/>
            <person name="Banfield J.F."/>
        </authorList>
    </citation>
    <scope>NUCLEOTIDE SEQUENCE [LARGE SCALE GENOMIC DNA]</scope>
    <source>
        <strain evidence="2">S2_009_000_R2_76</strain>
    </source>
</reference>
<accession>A0A2W5EP14</accession>
<evidence type="ECO:0000313" key="3">
    <source>
        <dbReference type="Proteomes" id="UP000249645"/>
    </source>
</evidence>
<proteinExistence type="predicted"/>
<dbReference type="Proteomes" id="UP000249645">
    <property type="component" value="Unassembled WGS sequence"/>
</dbReference>
<protein>
    <submittedName>
        <fullName evidence="2">Uncharacterized protein</fullName>
    </submittedName>
</protein>
<name>A0A2W5EP14_9SPHI</name>
<sequence length="327" mass="37063">METMIDNSLVTVDWQQITDKIDQLNQLKNKPDAVGEMISVANGLHSLLLHYSVQAKSTSNINSSKRVAVVMPSIYGNSVKVTTIQNQEKEIMEEEVKAYGEPIDLQNERSAETEQASVKEATVEEPVLESLSKIKEMEEPVVESQQELPASIESKEDVVLAPEEVEDVVSTPEESPESDVKKEVEVAPVTKDEPVKKETTPTKQYSIWEAYSSNEVPTLAQQQATQQAAKIEPVQDKEDASYNKVTAGMPIKDLKKAISISDRYLFINELFRGEESEYERSIKTINNFNVYQEARYWIDRELKVKLGWDDKSSIVKQFNNLVQRRFA</sequence>
<dbReference type="AlphaFoldDB" id="A0A2W5EP14"/>
<evidence type="ECO:0000256" key="1">
    <source>
        <dbReference type="SAM" id="MobiDB-lite"/>
    </source>
</evidence>
<evidence type="ECO:0000313" key="2">
    <source>
        <dbReference type="EMBL" id="PZP43714.1"/>
    </source>
</evidence>
<gene>
    <name evidence="2" type="ORF">DI598_15415</name>
</gene>